<dbReference type="GO" id="GO:0016740">
    <property type="term" value="F:transferase activity"/>
    <property type="evidence" value="ECO:0007669"/>
    <property type="project" value="UniProtKB-KW"/>
</dbReference>
<dbReference type="CAZy" id="GT2">
    <property type="family name" value="Glycosyltransferase Family 2"/>
</dbReference>
<name>Q2W8E3_PARM1</name>
<dbReference type="InterPro" id="IPR029044">
    <property type="entry name" value="Nucleotide-diphossugar_trans"/>
</dbReference>
<evidence type="ECO:0000313" key="3">
    <source>
        <dbReference type="Proteomes" id="UP000007058"/>
    </source>
</evidence>
<evidence type="ECO:0000313" key="2">
    <source>
        <dbReference type="EMBL" id="BAE49882.1"/>
    </source>
</evidence>
<dbReference type="HOGENOM" id="CLU_025996_21_0_5"/>
<dbReference type="SUPFAM" id="SSF53448">
    <property type="entry name" value="Nucleotide-diphospho-sugar transferases"/>
    <property type="match status" value="1"/>
</dbReference>
<organism evidence="2 3">
    <name type="scientific">Paramagnetospirillum magneticum (strain ATCC 700264 / AMB-1)</name>
    <name type="common">Magnetospirillum magneticum</name>
    <dbReference type="NCBI Taxonomy" id="342108"/>
    <lineage>
        <taxon>Bacteria</taxon>
        <taxon>Pseudomonadati</taxon>
        <taxon>Pseudomonadota</taxon>
        <taxon>Alphaproteobacteria</taxon>
        <taxon>Rhodospirillales</taxon>
        <taxon>Magnetospirillaceae</taxon>
        <taxon>Paramagnetospirillum</taxon>
    </lineage>
</organism>
<dbReference type="KEGG" id="mag:amb1078"/>
<dbReference type="Gene3D" id="3.90.550.10">
    <property type="entry name" value="Spore Coat Polysaccharide Biosynthesis Protein SpsA, Chain A"/>
    <property type="match status" value="1"/>
</dbReference>
<keyword evidence="3" id="KW-1185">Reference proteome</keyword>
<sequence>MPSFSVITPSYNQGQFIGRTIDSVLGQGVDLEYWVIDGGSSDNTVEVLKSYGDRLRWVSEKDRGQADAVNKGILRTTGDVICWLNSDDVYYPGALSKVGAFFDARPEIDIVYGKAHHIGLHDEVQESYYTEEFDFERLKDVCFLCQPAVFFRRSVVERIGLIDADLNYCLDYEYWLRAGRSGCSFAHMHDYLAGSRMYDDNKTLSARVRVHAEINEMFRTCFGQVPVGWLSNYAHALVDSRNIGRDDMPRFVFHLAAATFFASLRWNRGVNAETRALLRQWLHHYLPRWLRGGR</sequence>
<feature type="domain" description="Glycosyltransferase 2-like" evidence="1">
    <location>
        <begin position="5"/>
        <end position="159"/>
    </location>
</feature>
<dbReference type="STRING" id="342108.amb1078"/>
<evidence type="ECO:0000259" key="1">
    <source>
        <dbReference type="Pfam" id="PF00535"/>
    </source>
</evidence>
<dbReference type="InterPro" id="IPR050834">
    <property type="entry name" value="Glycosyltransf_2"/>
</dbReference>
<dbReference type="Pfam" id="PF00535">
    <property type="entry name" value="Glycos_transf_2"/>
    <property type="match status" value="1"/>
</dbReference>
<dbReference type="PANTHER" id="PTHR43685:SF2">
    <property type="entry name" value="GLYCOSYLTRANSFERASE 2-LIKE DOMAIN-CONTAINING PROTEIN"/>
    <property type="match status" value="1"/>
</dbReference>
<dbReference type="EMBL" id="AP007255">
    <property type="protein sequence ID" value="BAE49882.1"/>
    <property type="molecule type" value="Genomic_DNA"/>
</dbReference>
<reference evidence="2 3" key="1">
    <citation type="journal article" date="2005" name="DNA Res.">
        <title>Complete genome sequence of the facultative anaerobic magnetotactic bacterium Magnetospirillum sp. strain AMB-1.</title>
        <authorList>
            <person name="Matsunaga T."/>
            <person name="Okamura Y."/>
            <person name="Fukuda Y."/>
            <person name="Wahyudi A.T."/>
            <person name="Murase Y."/>
            <person name="Takeyama H."/>
        </authorList>
    </citation>
    <scope>NUCLEOTIDE SEQUENCE [LARGE SCALE GENOMIC DNA]</scope>
    <source>
        <strain evidence="3">ATCC 700264 / AMB-1</strain>
    </source>
</reference>
<dbReference type="InterPro" id="IPR001173">
    <property type="entry name" value="Glyco_trans_2-like"/>
</dbReference>
<accession>Q2W8E3</accession>
<dbReference type="CDD" id="cd06433">
    <property type="entry name" value="GT_2_WfgS_like"/>
    <property type="match status" value="1"/>
</dbReference>
<dbReference type="AlphaFoldDB" id="Q2W8E3"/>
<proteinExistence type="predicted"/>
<dbReference type="Proteomes" id="UP000007058">
    <property type="component" value="Chromosome"/>
</dbReference>
<dbReference type="PANTHER" id="PTHR43685">
    <property type="entry name" value="GLYCOSYLTRANSFERASE"/>
    <property type="match status" value="1"/>
</dbReference>
<gene>
    <name evidence="2" type="ordered locus">amb1078</name>
</gene>
<dbReference type="RefSeq" id="WP_011383491.1">
    <property type="nucleotide sequence ID" value="NC_007626.1"/>
</dbReference>
<dbReference type="OrthoDB" id="5291101at2"/>
<protein>
    <submittedName>
        <fullName evidence="2">Glycosyltransferase</fullName>
    </submittedName>
</protein>